<dbReference type="InterPro" id="IPR016181">
    <property type="entry name" value="Acyl_CoA_acyltransferase"/>
</dbReference>
<evidence type="ECO:0000313" key="2">
    <source>
        <dbReference type="Proteomes" id="UP001316189"/>
    </source>
</evidence>
<protein>
    <recommendedName>
        <fullName evidence="3">Ribosomal-protein-alanine N-acetyltransferase</fullName>
    </recommendedName>
</protein>
<evidence type="ECO:0000313" key="1">
    <source>
        <dbReference type="EMBL" id="UUI74406.1"/>
    </source>
</evidence>
<dbReference type="SUPFAM" id="SSF55729">
    <property type="entry name" value="Acyl-CoA N-acyltransferases (Nat)"/>
    <property type="match status" value="1"/>
</dbReference>
<sequence length="46" mass="5282">MLAKNGFQRYGVAPKYLQINGRWQDHILFQRIADGPAVRPGDLTRL</sequence>
<proteinExistence type="predicted"/>
<dbReference type="Gene3D" id="3.40.630.30">
    <property type="match status" value="1"/>
</dbReference>
<reference evidence="1 2" key="1">
    <citation type="submission" date="2022-07" db="EMBL/GenBank/DDBJ databases">
        <title>Novel species in genus cellulomonas.</title>
        <authorList>
            <person name="Ye L."/>
        </authorList>
    </citation>
    <scope>NUCLEOTIDE SEQUENCE [LARGE SCALE GENOMIC DNA]</scope>
    <source>
        <strain evidence="2">zg-Y338</strain>
    </source>
</reference>
<dbReference type="RefSeq" id="WP_227569535.1">
    <property type="nucleotide sequence ID" value="NZ_CP101988.1"/>
</dbReference>
<gene>
    <name evidence="1" type="ORF">NP064_11410</name>
</gene>
<organism evidence="1 2">
    <name type="scientific">Cellulomonas chengniuliangii</name>
    <dbReference type="NCBI Taxonomy" id="2968084"/>
    <lineage>
        <taxon>Bacteria</taxon>
        <taxon>Bacillati</taxon>
        <taxon>Actinomycetota</taxon>
        <taxon>Actinomycetes</taxon>
        <taxon>Micrococcales</taxon>
        <taxon>Cellulomonadaceae</taxon>
        <taxon>Cellulomonas</taxon>
    </lineage>
</organism>
<keyword evidence="2" id="KW-1185">Reference proteome</keyword>
<accession>A0ABY5KYV8</accession>
<dbReference type="EMBL" id="CP101988">
    <property type="protein sequence ID" value="UUI74406.1"/>
    <property type="molecule type" value="Genomic_DNA"/>
</dbReference>
<name>A0ABY5KYV8_9CELL</name>
<evidence type="ECO:0008006" key="3">
    <source>
        <dbReference type="Google" id="ProtNLM"/>
    </source>
</evidence>
<dbReference type="Proteomes" id="UP001316189">
    <property type="component" value="Chromosome"/>
</dbReference>